<evidence type="ECO:0000313" key="3">
    <source>
        <dbReference type="Proteomes" id="UP000053477"/>
    </source>
</evidence>
<reference evidence="2 3" key="1">
    <citation type="submission" date="2015-04" db="EMBL/GenBank/DDBJ databases">
        <title>Complete genome sequence of Schizopora paradoxa KUC8140, a cosmopolitan wood degrader in East Asia.</title>
        <authorList>
            <consortium name="DOE Joint Genome Institute"/>
            <person name="Min B."/>
            <person name="Park H."/>
            <person name="Jang Y."/>
            <person name="Kim J.-J."/>
            <person name="Kim K.H."/>
            <person name="Pangilinan J."/>
            <person name="Lipzen A."/>
            <person name="Riley R."/>
            <person name="Grigoriev I.V."/>
            <person name="Spatafora J.W."/>
            <person name="Choi I.-G."/>
        </authorList>
    </citation>
    <scope>NUCLEOTIDE SEQUENCE [LARGE SCALE GENOMIC DNA]</scope>
    <source>
        <strain evidence="2 3">KUC8140</strain>
    </source>
</reference>
<sequence>ISARSVQRARIRLKLPKTVKQSNSAETVLPAIMDIKDEFPTMGQRTLTNTLRIEYGIRLPEPTVGKILNVIEPEAVQARKHRKFTRREFYTAGVNEFWAMDQHDKMKKFGVRFHVCVEPASGRIVWLKAWWTNSNPRIVLKYYLDTVRKLGYIPTFTMSDKGTENNLVANIQTLLRQALDGTLDDTILHRWMLKHGNIKPEIFWSGMRRGFSPGFEDLFEKGGFDGEGICSPSDPIDQMLFRYLAIPWMQTKLDKYANRLNLTPRRAQKAKTLPNLIPKLVFENPVEYFGSDMRIDIPDMSVLDAFERKWVPEGHPVLDLVPPEFKVTADHVFVNRLGSPNLTRRNFWDVFKAM</sequence>
<protein>
    <recommendedName>
        <fullName evidence="1">Integrase core domain-containing protein</fullName>
    </recommendedName>
</protein>
<dbReference type="PANTHER" id="PTHR46177">
    <property type="entry name" value="INTEGRASE CATALYTIC DOMAIN-CONTAINING PROTEIN"/>
    <property type="match status" value="1"/>
</dbReference>
<evidence type="ECO:0000313" key="2">
    <source>
        <dbReference type="EMBL" id="KLO09966.1"/>
    </source>
</evidence>
<dbReference type="InParanoid" id="A0A0H2RYZ3"/>
<gene>
    <name evidence="2" type="ORF">SCHPADRAFT_800980</name>
</gene>
<dbReference type="AlphaFoldDB" id="A0A0H2RYZ3"/>
<organism evidence="2 3">
    <name type="scientific">Schizopora paradoxa</name>
    <dbReference type="NCBI Taxonomy" id="27342"/>
    <lineage>
        <taxon>Eukaryota</taxon>
        <taxon>Fungi</taxon>
        <taxon>Dikarya</taxon>
        <taxon>Basidiomycota</taxon>
        <taxon>Agaricomycotina</taxon>
        <taxon>Agaricomycetes</taxon>
        <taxon>Hymenochaetales</taxon>
        <taxon>Schizoporaceae</taxon>
        <taxon>Schizopora</taxon>
    </lineage>
</organism>
<feature type="non-terminal residue" evidence="2">
    <location>
        <position position="1"/>
    </location>
</feature>
<dbReference type="Proteomes" id="UP000053477">
    <property type="component" value="Unassembled WGS sequence"/>
</dbReference>
<evidence type="ECO:0000259" key="1">
    <source>
        <dbReference type="Pfam" id="PF24764"/>
    </source>
</evidence>
<name>A0A0H2RYZ3_9AGAM</name>
<dbReference type="Pfam" id="PF24764">
    <property type="entry name" value="rva_4"/>
    <property type="match status" value="1"/>
</dbReference>
<keyword evidence="3" id="KW-1185">Reference proteome</keyword>
<dbReference type="OrthoDB" id="5946233at2759"/>
<feature type="non-terminal residue" evidence="2">
    <location>
        <position position="354"/>
    </location>
</feature>
<accession>A0A0H2RYZ3</accession>
<dbReference type="InterPro" id="IPR058913">
    <property type="entry name" value="Integrase_dom_put"/>
</dbReference>
<dbReference type="PANTHER" id="PTHR46177:SF1">
    <property type="entry name" value="INTEGRASE CATALYTIC DOMAIN-CONTAINING PROTEIN"/>
    <property type="match status" value="1"/>
</dbReference>
<proteinExistence type="predicted"/>
<dbReference type="EMBL" id="KQ086039">
    <property type="protein sequence ID" value="KLO09966.1"/>
    <property type="molecule type" value="Genomic_DNA"/>
</dbReference>
<feature type="domain" description="Integrase core" evidence="1">
    <location>
        <begin position="92"/>
        <end position="276"/>
    </location>
</feature>